<dbReference type="InterPro" id="IPR037647">
    <property type="entry name" value="HIRIP3"/>
</dbReference>
<protein>
    <recommendedName>
        <fullName evidence="5">DEK-C domain-containing protein</fullName>
    </recommendedName>
</protein>
<organism evidence="6 7">
    <name type="scientific">Rhamnella rubrinervis</name>
    <dbReference type="NCBI Taxonomy" id="2594499"/>
    <lineage>
        <taxon>Eukaryota</taxon>
        <taxon>Viridiplantae</taxon>
        <taxon>Streptophyta</taxon>
        <taxon>Embryophyta</taxon>
        <taxon>Tracheophyta</taxon>
        <taxon>Spermatophyta</taxon>
        <taxon>Magnoliopsida</taxon>
        <taxon>eudicotyledons</taxon>
        <taxon>Gunneridae</taxon>
        <taxon>Pentapetalae</taxon>
        <taxon>rosids</taxon>
        <taxon>fabids</taxon>
        <taxon>Rosales</taxon>
        <taxon>Rhamnaceae</taxon>
        <taxon>rhamnoid group</taxon>
        <taxon>Rhamneae</taxon>
        <taxon>Rhamnella</taxon>
    </lineage>
</organism>
<evidence type="ECO:0000256" key="1">
    <source>
        <dbReference type="ARBA" id="ARBA00004123"/>
    </source>
</evidence>
<feature type="region of interest" description="Disordered" evidence="4">
    <location>
        <begin position="216"/>
        <end position="345"/>
    </location>
</feature>
<feature type="compositionally biased region" description="Acidic residues" evidence="4">
    <location>
        <begin position="447"/>
        <end position="494"/>
    </location>
</feature>
<sequence>MAELDAQDSETPQKDVKEEAQDIESQVKAAMRSRVAHFKEQADSLTFEGVRRLLEKDLGMGMYTLDVHKRLIKQLLVKCLEGANDENDSKNSEEVRENSVGEKAADSSEEHEPKKDVKESLSEDEDKMEDSPVLGLLTGHRTTKSETEGNVKKKPLSESLIKTALKKRESYITANSDKVTMAVLRRLLEEDLELDKFDLDPYKKFITQQVDNVLKSSEVSEPASNVKKKFMKNSQKTVSKEVSIEESSDSSDNESDEEEDEPKPKKKSVPKGKVQNSDGLKKRKNPGKDMNISGKKRIKPAETVTKSHSDAEDSGSASEDGQSQSSAEKTIKKREVSTPAYGKRVESLKSVIKACGMSVPPVVYKKVKQVPENKREAQLIKELEEILAKEGLSANPTEKEIKETRKKKERAKELEGIDTSNIVMSSRRRSTTSFVPPPPKPKIPVESDGDDGEDTDDNDDDEDDDDNDDEEEEDNGNSDDSQSEESNEDDDDSD</sequence>
<keyword evidence="7" id="KW-1185">Reference proteome</keyword>
<dbReference type="GO" id="GO:0005634">
    <property type="term" value="C:nucleus"/>
    <property type="evidence" value="ECO:0007669"/>
    <property type="project" value="UniProtKB-SubCell"/>
</dbReference>
<evidence type="ECO:0000256" key="3">
    <source>
        <dbReference type="ARBA" id="ARBA00023242"/>
    </source>
</evidence>
<comment type="caution">
    <text evidence="6">The sequence shown here is derived from an EMBL/GenBank/DDBJ whole genome shotgun (WGS) entry which is preliminary data.</text>
</comment>
<proteinExistence type="predicted"/>
<dbReference type="PROSITE" id="PS51998">
    <property type="entry name" value="DEK_C"/>
    <property type="match status" value="1"/>
</dbReference>
<gene>
    <name evidence="6" type="ORF">FNV43_RR10845</name>
</gene>
<evidence type="ECO:0000256" key="4">
    <source>
        <dbReference type="SAM" id="MobiDB-lite"/>
    </source>
</evidence>
<dbReference type="Pfam" id="PF09649">
    <property type="entry name" value="CHZ"/>
    <property type="match status" value="1"/>
</dbReference>
<comment type="subcellular location">
    <subcellularLocation>
        <location evidence="1">Nucleus</location>
    </subcellularLocation>
</comment>
<evidence type="ECO:0000256" key="2">
    <source>
        <dbReference type="ARBA" id="ARBA00023186"/>
    </source>
</evidence>
<evidence type="ECO:0000313" key="7">
    <source>
        <dbReference type="Proteomes" id="UP000796880"/>
    </source>
</evidence>
<feature type="region of interest" description="Disordered" evidence="4">
    <location>
        <begin position="84"/>
        <end position="134"/>
    </location>
</feature>
<evidence type="ECO:0000313" key="6">
    <source>
        <dbReference type="EMBL" id="KAF3445669.1"/>
    </source>
</evidence>
<reference evidence="6" key="1">
    <citation type="submission" date="2020-03" db="EMBL/GenBank/DDBJ databases">
        <title>A high-quality chromosome-level genome assembly of a woody plant with both climbing and erect habits, Rhamnella rubrinervis.</title>
        <authorList>
            <person name="Lu Z."/>
            <person name="Yang Y."/>
            <person name="Zhu X."/>
            <person name="Sun Y."/>
        </authorList>
    </citation>
    <scope>NUCLEOTIDE SEQUENCE</scope>
    <source>
        <strain evidence="6">BYM</strain>
        <tissue evidence="6">Leaf</tissue>
    </source>
</reference>
<dbReference type="Proteomes" id="UP000796880">
    <property type="component" value="Unassembled WGS sequence"/>
</dbReference>
<keyword evidence="3" id="KW-0539">Nucleus</keyword>
<accession>A0A8K0MGQ0</accession>
<dbReference type="InterPro" id="IPR019098">
    <property type="entry name" value="Histone_chaperone_domain_CHZ"/>
</dbReference>
<feature type="region of interest" description="Disordered" evidence="4">
    <location>
        <begin position="1"/>
        <end position="25"/>
    </location>
</feature>
<dbReference type="PANTHER" id="PTHR15410:SF2">
    <property type="entry name" value="HIRA-INTERACTING PROTEIN 3"/>
    <property type="match status" value="1"/>
</dbReference>
<name>A0A8K0MGQ0_9ROSA</name>
<dbReference type="PANTHER" id="PTHR15410">
    <property type="entry name" value="HIRA-INTERACTING PROTEIN 3"/>
    <property type="match status" value="1"/>
</dbReference>
<dbReference type="AlphaFoldDB" id="A0A8K0MGQ0"/>
<dbReference type="SMART" id="SM01082">
    <property type="entry name" value="CHZ"/>
    <property type="match status" value="1"/>
</dbReference>
<feature type="compositionally biased region" description="Basic and acidic residues" evidence="4">
    <location>
        <begin position="11"/>
        <end position="20"/>
    </location>
</feature>
<feature type="compositionally biased region" description="Acidic residues" evidence="4">
    <location>
        <begin position="244"/>
        <end position="261"/>
    </location>
</feature>
<dbReference type="EMBL" id="VOIH02000005">
    <property type="protein sequence ID" value="KAF3445669.1"/>
    <property type="molecule type" value="Genomic_DNA"/>
</dbReference>
<dbReference type="OrthoDB" id="514832at2759"/>
<dbReference type="InterPro" id="IPR014876">
    <property type="entry name" value="DEK_C"/>
</dbReference>
<keyword evidence="2" id="KW-0143">Chaperone</keyword>
<feature type="domain" description="DEK-C" evidence="5">
    <location>
        <begin position="155"/>
        <end position="215"/>
    </location>
</feature>
<evidence type="ECO:0000259" key="5">
    <source>
        <dbReference type="PROSITE" id="PS51998"/>
    </source>
</evidence>
<feature type="compositionally biased region" description="Basic and acidic residues" evidence="4">
    <location>
        <begin position="87"/>
        <end position="121"/>
    </location>
</feature>
<feature type="region of interest" description="Disordered" evidence="4">
    <location>
        <begin position="393"/>
        <end position="494"/>
    </location>
</feature>